<dbReference type="Pfam" id="PF13205">
    <property type="entry name" value="Big_5"/>
    <property type="match status" value="6"/>
</dbReference>
<keyword evidence="1" id="KW-0732">Signal</keyword>
<dbReference type="EMBL" id="FOGD01000005">
    <property type="protein sequence ID" value="SER20087.1"/>
    <property type="molecule type" value="Genomic_DNA"/>
</dbReference>
<name>A0A1H9M9F4_9BURK</name>
<dbReference type="RefSeq" id="WP_091456514.1">
    <property type="nucleotide sequence ID" value="NZ_FOGD01000005.1"/>
</dbReference>
<dbReference type="AlphaFoldDB" id="A0A1H9M9F4"/>
<feature type="domain" description="SbsA Ig-like" evidence="2">
    <location>
        <begin position="174"/>
        <end position="282"/>
    </location>
</feature>
<dbReference type="Proteomes" id="UP000199766">
    <property type="component" value="Unassembled WGS sequence"/>
</dbReference>
<dbReference type="OrthoDB" id="1676884at2"/>
<evidence type="ECO:0000313" key="3">
    <source>
        <dbReference type="EMBL" id="SER20087.1"/>
    </source>
</evidence>
<dbReference type="STRING" id="180197.SAMN02982919_01919"/>
<accession>A0A1H9M9F4</accession>
<proteinExistence type="predicted"/>
<reference evidence="3 4" key="1">
    <citation type="submission" date="2016-10" db="EMBL/GenBank/DDBJ databases">
        <authorList>
            <person name="de Groot N.N."/>
        </authorList>
    </citation>
    <scope>NUCLEOTIDE SEQUENCE [LARGE SCALE GENOMIC DNA]</scope>
    <source>
        <strain evidence="3 4">ATCC 35958</strain>
    </source>
</reference>
<evidence type="ECO:0000259" key="2">
    <source>
        <dbReference type="Pfam" id="PF13205"/>
    </source>
</evidence>
<evidence type="ECO:0000256" key="1">
    <source>
        <dbReference type="ARBA" id="ARBA00022729"/>
    </source>
</evidence>
<dbReference type="Gene3D" id="2.60.40.1220">
    <property type="match status" value="4"/>
</dbReference>
<feature type="domain" description="SbsA Ig-like" evidence="2">
    <location>
        <begin position="286"/>
        <end position="393"/>
    </location>
</feature>
<evidence type="ECO:0000313" key="4">
    <source>
        <dbReference type="Proteomes" id="UP000199766"/>
    </source>
</evidence>
<keyword evidence="4" id="KW-1185">Reference proteome</keyword>
<protein>
    <submittedName>
        <fullName evidence="3">Ig-like domain-containing protein</fullName>
    </submittedName>
</protein>
<dbReference type="InterPro" id="IPR032812">
    <property type="entry name" value="SbsA_Ig"/>
</dbReference>
<feature type="domain" description="SbsA Ig-like" evidence="2">
    <location>
        <begin position="25"/>
        <end position="129"/>
    </location>
</feature>
<feature type="domain" description="SbsA Ig-like" evidence="2">
    <location>
        <begin position="396"/>
        <end position="504"/>
    </location>
</feature>
<sequence>MADFDPRNADYPTVRYTASAALMLDTRPPALSQFAPSLGTPNLAATNTGFTITFNEAITKGQGLVTLKGWGGITIETFNVASSGQVTVNGNTLSVAPTRDLLPNSYYYLSINPGVVQDLSGNSSMGSYQYGIKTGAGPATSTGAGAAGNSTTVSGVPVSLASLLAGLSGGSAVDTKAPTITKFGPAPSAAGAALESNITLNFSEPVLRGTGTLTLKTAAGVVVETFDVAGSDRITVAGSTVTIDPSVALLHGTSYYFALESGSFQDLAFNRYASSGPYLFKTVLENVPPTVVTWSPADGAANAAPDANITLTFSEAIARGTGTVILKTAAGTVIETFNAATSPRLRLSGDTLTVDPTLPLPYDTSYYLVFGAGNVKDLAGNSYAGTSQYDFKTLPDTTGPVVTKFSPTDAAINVARNANIVLTFDEPIVRGSGKLTLKTAAGAVVETFDAATSKLLSLVGNTLTVNPTADLAYGTNYFLALDVGSLKDKVGNSHLGTSEYDFTTLRDTVAPLVTQWSPTDGAGNVAPSANVVLTFNEAMGRGTGTITLKTAAGVVIETFDATSSERITIAGNTVTINPTADLGYNTQYYLVLPTTVLQDTAGNAYKGNSLYDFRTASDTVAPVVTKFGTPDGVATIARDANISVAFSEAIARGAGTLSLKTAAGAVVETFNVATSPRLTIAGNTLTINPSADLASATSYSLGLPTGTFKDLAGNSLLAKSLLIGTLAAEVTLVGTDGSGAGGTA</sequence>
<gene>
    <name evidence="3" type="ORF">SAMN02982919_01919</name>
</gene>
<feature type="domain" description="SbsA Ig-like" evidence="2">
    <location>
        <begin position="618"/>
        <end position="718"/>
    </location>
</feature>
<organism evidence="3 4">
    <name type="scientific">Giesbergeria anulus</name>
    <dbReference type="NCBI Taxonomy" id="180197"/>
    <lineage>
        <taxon>Bacteria</taxon>
        <taxon>Pseudomonadati</taxon>
        <taxon>Pseudomonadota</taxon>
        <taxon>Betaproteobacteria</taxon>
        <taxon>Burkholderiales</taxon>
        <taxon>Comamonadaceae</taxon>
        <taxon>Giesbergeria</taxon>
    </lineage>
</organism>
<dbReference type="InterPro" id="IPR014755">
    <property type="entry name" value="Cu-Rt/internalin_Ig-like"/>
</dbReference>
<feature type="domain" description="SbsA Ig-like" evidence="2">
    <location>
        <begin position="507"/>
        <end position="615"/>
    </location>
</feature>